<comment type="caution">
    <text evidence="1">The sequence shown here is derived from an EMBL/GenBank/DDBJ whole genome shotgun (WGS) entry which is preliminary data.</text>
</comment>
<organism evidence="1 2">
    <name type="scientific">Gigaspora rosea</name>
    <dbReference type="NCBI Taxonomy" id="44941"/>
    <lineage>
        <taxon>Eukaryota</taxon>
        <taxon>Fungi</taxon>
        <taxon>Fungi incertae sedis</taxon>
        <taxon>Mucoromycota</taxon>
        <taxon>Glomeromycotina</taxon>
        <taxon>Glomeromycetes</taxon>
        <taxon>Diversisporales</taxon>
        <taxon>Gigasporaceae</taxon>
        <taxon>Gigaspora</taxon>
    </lineage>
</organism>
<name>A0A397UHF1_9GLOM</name>
<gene>
    <name evidence="1" type="ORF">C2G38_2208690</name>
</gene>
<keyword evidence="2" id="KW-1185">Reference proteome</keyword>
<evidence type="ECO:0000313" key="1">
    <source>
        <dbReference type="EMBL" id="RIB09534.1"/>
    </source>
</evidence>
<dbReference type="OrthoDB" id="2404810at2759"/>
<accession>A0A397UHF1</accession>
<dbReference type="EMBL" id="QKWP01001364">
    <property type="protein sequence ID" value="RIB09534.1"/>
    <property type="molecule type" value="Genomic_DNA"/>
</dbReference>
<reference evidence="1 2" key="1">
    <citation type="submission" date="2018-06" db="EMBL/GenBank/DDBJ databases">
        <title>Comparative genomics reveals the genomic features of Rhizophagus irregularis, R. cerebriforme, R. diaphanum and Gigaspora rosea, and their symbiotic lifestyle signature.</title>
        <authorList>
            <person name="Morin E."/>
            <person name="San Clemente H."/>
            <person name="Chen E.C.H."/>
            <person name="De La Providencia I."/>
            <person name="Hainaut M."/>
            <person name="Kuo A."/>
            <person name="Kohler A."/>
            <person name="Murat C."/>
            <person name="Tang N."/>
            <person name="Roy S."/>
            <person name="Loubradou J."/>
            <person name="Henrissat B."/>
            <person name="Grigoriev I.V."/>
            <person name="Corradi N."/>
            <person name="Roux C."/>
            <person name="Martin F.M."/>
        </authorList>
    </citation>
    <scope>NUCLEOTIDE SEQUENCE [LARGE SCALE GENOMIC DNA]</scope>
    <source>
        <strain evidence="1 2">DAOM 194757</strain>
    </source>
</reference>
<proteinExistence type="predicted"/>
<protein>
    <submittedName>
        <fullName evidence="1">Uncharacterized protein</fullName>
    </submittedName>
</protein>
<evidence type="ECO:0000313" key="2">
    <source>
        <dbReference type="Proteomes" id="UP000266673"/>
    </source>
</evidence>
<sequence length="244" mass="28072">MERKPYWIEILSDNKPGEAKTTVDSYYAQIAIKDIRGMSVANINPGEQPKKTKKTISTLEGITNWLHFVWPTSGKLLGYICACSLPNFGSWNTFLPIDIKKTINNQEFTKPDPKISNCTIPNSEWTIPLSSNKSKDSIKTELKKRKIVHDNKENKCDLVALLQKDIGKEIQKKCQVICSKNNQEKIELKPSYFDLEWALRECQEYDIKNRFTASMMLKELQKKVKIGELEADEIPKIKIPSDLY</sequence>
<dbReference type="AlphaFoldDB" id="A0A397UHF1"/>
<dbReference type="Proteomes" id="UP000266673">
    <property type="component" value="Unassembled WGS sequence"/>
</dbReference>